<keyword evidence="3 4" id="KW-0012">Acyltransferase</keyword>
<dbReference type="SUPFAM" id="SSF51161">
    <property type="entry name" value="Trimeric LpxA-like enzymes"/>
    <property type="match status" value="1"/>
</dbReference>
<dbReference type="InterPro" id="IPR011004">
    <property type="entry name" value="Trimer_LpxA-like_sf"/>
</dbReference>
<dbReference type="Gene3D" id="2.160.10.10">
    <property type="entry name" value="Hexapeptide repeat proteins"/>
    <property type="match status" value="1"/>
</dbReference>
<dbReference type="InterPro" id="IPR018357">
    <property type="entry name" value="Hexapep_transf_CS"/>
</dbReference>
<dbReference type="RefSeq" id="WP_182306622.1">
    <property type="nucleotide sequence ID" value="NZ_CP059896.1"/>
</dbReference>
<accession>A0ABV7I262</accession>
<evidence type="ECO:0000313" key="4">
    <source>
        <dbReference type="EMBL" id="MFC3164743.1"/>
    </source>
</evidence>
<evidence type="ECO:0000256" key="1">
    <source>
        <dbReference type="ARBA" id="ARBA00022679"/>
    </source>
</evidence>
<evidence type="ECO:0000256" key="2">
    <source>
        <dbReference type="ARBA" id="ARBA00022737"/>
    </source>
</evidence>
<dbReference type="GO" id="GO:0016746">
    <property type="term" value="F:acyltransferase activity"/>
    <property type="evidence" value="ECO:0007669"/>
    <property type="project" value="UniProtKB-KW"/>
</dbReference>
<protein>
    <submittedName>
        <fullName evidence="4">Acyltransferase</fullName>
    </submittedName>
</protein>
<sequence length="155" mass="16684">MRGGQIQIWNGSKVEIGSGCLLGFIDIFANRGANIQVGKNVGFTWTVKLHAHEFGILTVGDECLIAKDSLITISDMHSIIDLRTKERINPAANVSIGKRVWLAENVRVLKGVVIGDGSIIGTCSVVTKDIPPESLAIGTPARVVRDGVTWSHELI</sequence>
<dbReference type="CDD" id="cd04647">
    <property type="entry name" value="LbH_MAT_like"/>
    <property type="match status" value="1"/>
</dbReference>
<name>A0ABV7I262_9HYPH</name>
<evidence type="ECO:0000256" key="3">
    <source>
        <dbReference type="ARBA" id="ARBA00023315"/>
    </source>
</evidence>
<dbReference type="Pfam" id="PF00132">
    <property type="entry name" value="Hexapep"/>
    <property type="match status" value="1"/>
</dbReference>
<dbReference type="Proteomes" id="UP001595647">
    <property type="component" value="Unassembled WGS sequence"/>
</dbReference>
<keyword evidence="2" id="KW-0677">Repeat</keyword>
<gene>
    <name evidence="4" type="ORF">ACFOHV_15805</name>
</gene>
<evidence type="ECO:0000313" key="5">
    <source>
        <dbReference type="Proteomes" id="UP001595647"/>
    </source>
</evidence>
<dbReference type="PROSITE" id="PS00101">
    <property type="entry name" value="HEXAPEP_TRANSFERASES"/>
    <property type="match status" value="1"/>
</dbReference>
<dbReference type="PANTHER" id="PTHR23416:SF78">
    <property type="entry name" value="LIPOPOLYSACCHARIDE BIOSYNTHESIS O-ACETYL TRANSFERASE WBBJ-RELATED"/>
    <property type="match status" value="1"/>
</dbReference>
<reference evidence="5" key="1">
    <citation type="journal article" date="2019" name="Int. J. Syst. Evol. Microbiol.">
        <title>The Global Catalogue of Microorganisms (GCM) 10K type strain sequencing project: providing services to taxonomists for standard genome sequencing and annotation.</title>
        <authorList>
            <consortium name="The Broad Institute Genomics Platform"/>
            <consortium name="The Broad Institute Genome Sequencing Center for Infectious Disease"/>
            <person name="Wu L."/>
            <person name="Ma J."/>
        </authorList>
    </citation>
    <scope>NUCLEOTIDE SEQUENCE [LARGE SCALE GENOMIC DNA]</scope>
    <source>
        <strain evidence="5">KCTC 52231</strain>
    </source>
</reference>
<dbReference type="PANTHER" id="PTHR23416">
    <property type="entry name" value="SIALIC ACID SYNTHASE-RELATED"/>
    <property type="match status" value="1"/>
</dbReference>
<dbReference type="InterPro" id="IPR001451">
    <property type="entry name" value="Hexapep"/>
</dbReference>
<organism evidence="4 5">
    <name type="scientific">Ciceribacter thiooxidans</name>
    <dbReference type="NCBI Taxonomy" id="1969821"/>
    <lineage>
        <taxon>Bacteria</taxon>
        <taxon>Pseudomonadati</taxon>
        <taxon>Pseudomonadota</taxon>
        <taxon>Alphaproteobacteria</taxon>
        <taxon>Hyphomicrobiales</taxon>
        <taxon>Rhizobiaceae</taxon>
        <taxon>Ciceribacter</taxon>
    </lineage>
</organism>
<proteinExistence type="predicted"/>
<comment type="caution">
    <text evidence="4">The sequence shown here is derived from an EMBL/GenBank/DDBJ whole genome shotgun (WGS) entry which is preliminary data.</text>
</comment>
<keyword evidence="1" id="KW-0808">Transferase</keyword>
<keyword evidence="5" id="KW-1185">Reference proteome</keyword>
<dbReference type="EMBL" id="JBHRTG010000019">
    <property type="protein sequence ID" value="MFC3164743.1"/>
    <property type="molecule type" value="Genomic_DNA"/>
</dbReference>
<dbReference type="InterPro" id="IPR051159">
    <property type="entry name" value="Hexapeptide_acetyltransf"/>
</dbReference>